<reference evidence="1 2" key="1">
    <citation type="submission" date="2020-09" db="EMBL/GenBank/DDBJ databases">
        <title>Development of specific Francisella tularensis PCR assay based on in-depth characterization of family Francisellaceae.</title>
        <authorList>
            <person name="Ohrman C."/>
            <person name="Sahl J."/>
            <person name="Sjodin A."/>
            <person name="Uneklint I."/>
            <person name="Ballard R."/>
            <person name="Karlsson L."/>
            <person name="Mcdonough R."/>
            <person name="Sundell D."/>
            <person name="Soria K."/>
            <person name="Brindeflk B."/>
            <person name="Vallesi A."/>
            <person name="Ramirez-Paredes J.G."/>
            <person name="Colquhoun D."/>
            <person name="Myrtennas K."/>
            <person name="Birdsell D."/>
            <person name="Johansson A."/>
            <person name="Wagner D."/>
            <person name="Forsman M."/>
        </authorList>
    </citation>
    <scope>NUCLEOTIDE SEQUENCE [LARGE SCALE GENOMIC DNA]</scope>
    <source>
        <strain evidence="1 2">FSC1140</strain>
    </source>
</reference>
<dbReference type="Proteomes" id="UP000701999">
    <property type="component" value="Unassembled WGS sequence"/>
</dbReference>
<proteinExistence type="predicted"/>
<keyword evidence="2" id="KW-1185">Reference proteome</keyword>
<accession>A0A9Q2KXD8</accession>
<name>A0A9Q2KXD8_9GAMM</name>
<gene>
    <name evidence="1" type="ORF">IB647_06675</name>
</gene>
<evidence type="ECO:0000313" key="1">
    <source>
        <dbReference type="EMBL" id="MBK2065335.1"/>
    </source>
</evidence>
<dbReference type="EMBL" id="JACVKN010000139">
    <property type="protein sequence ID" value="MBK2065335.1"/>
    <property type="molecule type" value="Genomic_DNA"/>
</dbReference>
<dbReference type="RefSeq" id="WP_160194823.1">
    <property type="nucleotide sequence ID" value="NZ_JACVJL010000160.1"/>
</dbReference>
<organism evidence="1 2">
    <name type="scientific">Francisella noatunensis</name>
    <dbReference type="NCBI Taxonomy" id="657445"/>
    <lineage>
        <taxon>Bacteria</taxon>
        <taxon>Pseudomonadati</taxon>
        <taxon>Pseudomonadota</taxon>
        <taxon>Gammaproteobacteria</taxon>
        <taxon>Thiotrichales</taxon>
        <taxon>Francisellaceae</taxon>
        <taxon>Francisella</taxon>
    </lineage>
</organism>
<comment type="caution">
    <text evidence="1">The sequence shown here is derived from an EMBL/GenBank/DDBJ whole genome shotgun (WGS) entry which is preliminary data.</text>
</comment>
<dbReference type="AlphaFoldDB" id="A0A9Q2KXD8"/>
<sequence>MNIYFCAQNLDKADFLRHISSNTCIWADTGFQGIQDNHMNVEIPIKRTKIKPLTTEQKEENKIITCYWTL</sequence>
<protein>
    <submittedName>
        <fullName evidence="1">Uncharacterized protein</fullName>
    </submittedName>
</protein>
<evidence type="ECO:0000313" key="2">
    <source>
        <dbReference type="Proteomes" id="UP000701999"/>
    </source>
</evidence>